<dbReference type="Pfam" id="PF15827">
    <property type="entry name" value="UPF0730"/>
    <property type="match status" value="1"/>
</dbReference>
<sequence length="64" mass="7166">MYPDRKRVKVLVTDCCSPAFGLEDLQHYRLVPCYPSAGCLYSLGTCPGFTPNHQVLLYNLDDNG</sequence>
<organism evidence="1 2">
    <name type="scientific">Seriola dumerili</name>
    <name type="common">Greater amberjack</name>
    <name type="synonym">Caranx dumerili</name>
    <dbReference type="NCBI Taxonomy" id="41447"/>
    <lineage>
        <taxon>Eukaryota</taxon>
        <taxon>Metazoa</taxon>
        <taxon>Chordata</taxon>
        <taxon>Craniata</taxon>
        <taxon>Vertebrata</taxon>
        <taxon>Euteleostomi</taxon>
        <taxon>Actinopterygii</taxon>
        <taxon>Neopterygii</taxon>
        <taxon>Teleostei</taxon>
        <taxon>Neoteleostei</taxon>
        <taxon>Acanthomorphata</taxon>
        <taxon>Carangaria</taxon>
        <taxon>Carangiformes</taxon>
        <taxon>Carangidae</taxon>
        <taxon>Seriola</taxon>
    </lineage>
</organism>
<protein>
    <submittedName>
        <fullName evidence="1">Uncharacterized protein</fullName>
    </submittedName>
</protein>
<dbReference type="OMA" id="DCCSPAF"/>
<dbReference type="GeneTree" id="ENSGT00940000177588"/>
<dbReference type="AlphaFoldDB" id="A0A3B4TP75"/>
<keyword evidence="2" id="KW-1185">Reference proteome</keyword>
<reference evidence="1" key="2">
    <citation type="submission" date="2025-09" db="UniProtKB">
        <authorList>
            <consortium name="Ensembl"/>
        </authorList>
    </citation>
    <scope>IDENTIFICATION</scope>
</reference>
<dbReference type="Ensembl" id="ENSSDUT00000007770.1">
    <property type="protein sequence ID" value="ENSSDUP00000007630.1"/>
    <property type="gene ID" value="ENSSDUG00000005590.1"/>
</dbReference>
<reference evidence="1" key="1">
    <citation type="submission" date="2025-08" db="UniProtKB">
        <authorList>
            <consortium name="Ensembl"/>
        </authorList>
    </citation>
    <scope>IDENTIFICATION</scope>
</reference>
<accession>A0A3B4TP75</accession>
<proteinExistence type="predicted"/>
<dbReference type="Proteomes" id="UP000261420">
    <property type="component" value="Unplaced"/>
</dbReference>
<evidence type="ECO:0000313" key="1">
    <source>
        <dbReference type="Ensembl" id="ENSSDUP00000007630.1"/>
    </source>
</evidence>
<evidence type="ECO:0000313" key="2">
    <source>
        <dbReference type="Proteomes" id="UP000261420"/>
    </source>
</evidence>
<name>A0A3B4TP75_SERDU</name>